<dbReference type="Proteomes" id="UP000266861">
    <property type="component" value="Unassembled WGS sequence"/>
</dbReference>
<accession>A0A397G510</accession>
<sequence>MDIMFNIMKWVILNMTLMAFPSDQNFNLEKIITLEPAEASKFSYIIGWLIYKLIKNEYTTRGHLKFEIICAHLKVLSSEQVIYDLLCNVPMLESFNNLLNISSHILISGSDEKQELNDDKGTASLRENLKSIIEKIENKSIMKKSNLPKDPTLALEQLQIWTKSKGVKEEFSKIFLVTELQWLMWAFGDNVKNKEKRI</sequence>
<keyword evidence="2" id="KW-1185">Reference proteome</keyword>
<evidence type="ECO:0000313" key="1">
    <source>
        <dbReference type="EMBL" id="RHZ44426.1"/>
    </source>
</evidence>
<gene>
    <name evidence="1" type="ORF">Glove_726g5</name>
</gene>
<reference evidence="1 2" key="1">
    <citation type="submission" date="2018-08" db="EMBL/GenBank/DDBJ databases">
        <title>Genome and evolution of the arbuscular mycorrhizal fungus Diversispora epigaea (formerly Glomus versiforme) and its bacterial endosymbionts.</title>
        <authorList>
            <person name="Sun X."/>
            <person name="Fei Z."/>
            <person name="Harrison M."/>
        </authorList>
    </citation>
    <scope>NUCLEOTIDE SEQUENCE [LARGE SCALE GENOMIC DNA]</scope>
    <source>
        <strain evidence="1 2">IT104</strain>
    </source>
</reference>
<dbReference type="EMBL" id="PQFF01000574">
    <property type="protein sequence ID" value="RHZ44426.1"/>
    <property type="molecule type" value="Genomic_DNA"/>
</dbReference>
<name>A0A397G510_9GLOM</name>
<comment type="caution">
    <text evidence="1">The sequence shown here is derived from an EMBL/GenBank/DDBJ whole genome shotgun (WGS) entry which is preliminary data.</text>
</comment>
<dbReference type="AlphaFoldDB" id="A0A397G510"/>
<organism evidence="1 2">
    <name type="scientific">Diversispora epigaea</name>
    <dbReference type="NCBI Taxonomy" id="1348612"/>
    <lineage>
        <taxon>Eukaryota</taxon>
        <taxon>Fungi</taxon>
        <taxon>Fungi incertae sedis</taxon>
        <taxon>Mucoromycota</taxon>
        <taxon>Glomeromycotina</taxon>
        <taxon>Glomeromycetes</taxon>
        <taxon>Diversisporales</taxon>
        <taxon>Diversisporaceae</taxon>
        <taxon>Diversispora</taxon>
    </lineage>
</organism>
<protein>
    <submittedName>
        <fullName evidence="1">Uncharacterized protein</fullName>
    </submittedName>
</protein>
<evidence type="ECO:0000313" key="2">
    <source>
        <dbReference type="Proteomes" id="UP000266861"/>
    </source>
</evidence>
<proteinExistence type="predicted"/>